<dbReference type="PROSITE" id="PS50943">
    <property type="entry name" value="HTH_CROC1"/>
    <property type="match status" value="1"/>
</dbReference>
<sequence length="67" mass="7689">MKNIEEIRKSKGVTLVDIADLLGVDYRTVRSKINGVTDFSFGEAAAIKKAFFPEYELEYLFRERVEA</sequence>
<evidence type="ECO:0000313" key="2">
    <source>
        <dbReference type="EMBL" id="ARU14019.1"/>
    </source>
</evidence>
<evidence type="ECO:0000313" key="3">
    <source>
        <dbReference type="Proteomes" id="UP000223184"/>
    </source>
</evidence>
<gene>
    <name evidence="2" type="ORF">P7602_27</name>
</gene>
<accession>A0A286QQ20</accession>
<dbReference type="InterPro" id="IPR001387">
    <property type="entry name" value="Cro/C1-type_HTH"/>
</dbReference>
<organism evidence="2 3">
    <name type="scientific">Streptococcus phage P7602</name>
    <dbReference type="NCBI Taxonomy" id="1971432"/>
    <lineage>
        <taxon>Viruses</taxon>
        <taxon>Duplodnaviria</taxon>
        <taxon>Heunggongvirae</taxon>
        <taxon>Uroviricota</taxon>
        <taxon>Caudoviricetes</taxon>
        <taxon>Aliceevansviridae</taxon>
        <taxon>Moineauvirus</taxon>
        <taxon>Moineauvirus P7602</taxon>
    </lineage>
</organism>
<reference evidence="2 3" key="1">
    <citation type="journal article" date="2017" name="Front. Microbiol.">
        <title>Global Survey and Genome Exploration of Bacteriophages Infecting the Lactic Acid Bacterium Streptococcus thermophilus.</title>
        <authorList>
            <person name="McDonnell B."/>
            <person name="Mahony J."/>
            <person name="Hanemaaijer L."/>
            <person name="Neve H."/>
            <person name="Noben J.-P."/>
            <person name="Lugli G.A."/>
            <person name="Ventura M."/>
            <person name="Kouwen T.R."/>
            <person name="van Sinderen D."/>
        </authorList>
    </citation>
    <scope>NUCLEOTIDE SEQUENCE [LARGE SCALE GENOMIC DNA]</scope>
</reference>
<dbReference type="CDD" id="cd00093">
    <property type="entry name" value="HTH_XRE"/>
    <property type="match status" value="1"/>
</dbReference>
<dbReference type="GO" id="GO:0003677">
    <property type="term" value="F:DNA binding"/>
    <property type="evidence" value="ECO:0007669"/>
    <property type="project" value="InterPro"/>
</dbReference>
<feature type="domain" description="HTH cro/C1-type" evidence="1">
    <location>
        <begin position="4"/>
        <end position="57"/>
    </location>
</feature>
<keyword evidence="3" id="KW-1185">Reference proteome</keyword>
<name>A0A286QQ20_9CAUD</name>
<protein>
    <submittedName>
        <fullName evidence="2">DNA binding protein</fullName>
    </submittedName>
</protein>
<dbReference type="Proteomes" id="UP000223184">
    <property type="component" value="Segment"/>
</dbReference>
<evidence type="ECO:0000259" key="1">
    <source>
        <dbReference type="PROSITE" id="PS50943"/>
    </source>
</evidence>
<dbReference type="EMBL" id="KY705273">
    <property type="protein sequence ID" value="ARU14019.1"/>
    <property type="molecule type" value="Genomic_DNA"/>
</dbReference>
<proteinExistence type="predicted"/>
<dbReference type="SUPFAM" id="SSF47413">
    <property type="entry name" value="lambda repressor-like DNA-binding domains"/>
    <property type="match status" value="1"/>
</dbReference>
<dbReference type="Gene3D" id="1.10.260.40">
    <property type="entry name" value="lambda repressor-like DNA-binding domains"/>
    <property type="match status" value="1"/>
</dbReference>
<dbReference type="InterPro" id="IPR010982">
    <property type="entry name" value="Lambda_DNA-bd_dom_sf"/>
</dbReference>